<dbReference type="OrthoDB" id="8958400at2"/>
<protein>
    <submittedName>
        <fullName evidence="6">CysB family transcriptional regulator</fullName>
    </submittedName>
</protein>
<dbReference type="GO" id="GO:0003677">
    <property type="term" value="F:DNA binding"/>
    <property type="evidence" value="ECO:0007669"/>
    <property type="project" value="UniProtKB-KW"/>
</dbReference>
<dbReference type="PROSITE" id="PS50931">
    <property type="entry name" value="HTH_LYSR"/>
    <property type="match status" value="1"/>
</dbReference>
<keyword evidence="4" id="KW-0804">Transcription</keyword>
<keyword evidence="2" id="KW-0805">Transcription regulation</keyword>
<dbReference type="InterPro" id="IPR000847">
    <property type="entry name" value="LysR_HTH_N"/>
</dbReference>
<dbReference type="InterPro" id="IPR036388">
    <property type="entry name" value="WH-like_DNA-bd_sf"/>
</dbReference>
<dbReference type="SUPFAM" id="SSF46785">
    <property type="entry name" value="Winged helix' DNA-binding domain"/>
    <property type="match status" value="1"/>
</dbReference>
<dbReference type="RefSeq" id="WP_088603339.1">
    <property type="nucleotide sequence ID" value="NZ_NJIH01000006.1"/>
</dbReference>
<comment type="similarity">
    <text evidence="1">Belongs to the LysR transcriptional regulatory family.</text>
</comment>
<dbReference type="Pfam" id="PF00126">
    <property type="entry name" value="HTH_1"/>
    <property type="match status" value="1"/>
</dbReference>
<evidence type="ECO:0000313" key="7">
    <source>
        <dbReference type="Proteomes" id="UP000214603"/>
    </source>
</evidence>
<feature type="domain" description="HTH lysR-type" evidence="5">
    <location>
        <begin position="1"/>
        <end position="59"/>
    </location>
</feature>
<gene>
    <name evidence="6" type="ORF">CEY11_10415</name>
</gene>
<dbReference type="InterPro" id="IPR050950">
    <property type="entry name" value="HTH-type_LysR_regulators"/>
</dbReference>
<keyword evidence="7" id="KW-1185">Reference proteome</keyword>
<dbReference type="Gene3D" id="3.40.190.10">
    <property type="entry name" value="Periplasmic binding protein-like II"/>
    <property type="match status" value="2"/>
</dbReference>
<evidence type="ECO:0000256" key="1">
    <source>
        <dbReference type="ARBA" id="ARBA00009437"/>
    </source>
</evidence>
<dbReference type="EMBL" id="NJIH01000006">
    <property type="protein sequence ID" value="OWT60081.1"/>
    <property type="molecule type" value="Genomic_DNA"/>
</dbReference>
<evidence type="ECO:0000259" key="5">
    <source>
        <dbReference type="PROSITE" id="PS50931"/>
    </source>
</evidence>
<dbReference type="GO" id="GO:0005829">
    <property type="term" value="C:cytosol"/>
    <property type="evidence" value="ECO:0007669"/>
    <property type="project" value="TreeGrafter"/>
</dbReference>
<dbReference type="PRINTS" id="PR00039">
    <property type="entry name" value="HTHLYSR"/>
</dbReference>
<dbReference type="Proteomes" id="UP000214603">
    <property type="component" value="Unassembled WGS sequence"/>
</dbReference>
<dbReference type="InterPro" id="IPR036390">
    <property type="entry name" value="WH_DNA-bd_sf"/>
</dbReference>
<accession>A0A225MKM4</accession>
<reference evidence="7" key="1">
    <citation type="submission" date="2017-06" db="EMBL/GenBank/DDBJ databases">
        <title>Herbaspirillum phytohormonus sp. nov., isolated from the root nodule of Robinia pseudoacacia in lead-zinc mine.</title>
        <authorList>
            <person name="Fan M."/>
            <person name="Lin Y."/>
        </authorList>
    </citation>
    <scope>NUCLEOTIDE SEQUENCE [LARGE SCALE GENOMIC DNA]</scope>
    <source>
        <strain evidence="7">SC-089</strain>
    </source>
</reference>
<keyword evidence="3" id="KW-0238">DNA-binding</keyword>
<dbReference type="Gene3D" id="1.10.10.10">
    <property type="entry name" value="Winged helix-like DNA-binding domain superfamily/Winged helix DNA-binding domain"/>
    <property type="match status" value="1"/>
</dbReference>
<name>A0A225MKM4_9BURK</name>
<comment type="caution">
    <text evidence="6">The sequence shown here is derived from an EMBL/GenBank/DDBJ whole genome shotgun (WGS) entry which is preliminary data.</text>
</comment>
<dbReference type="InterPro" id="IPR005119">
    <property type="entry name" value="LysR_subst-bd"/>
</dbReference>
<evidence type="ECO:0000313" key="6">
    <source>
        <dbReference type="EMBL" id="OWT60081.1"/>
    </source>
</evidence>
<proteinExistence type="inferred from homology"/>
<evidence type="ECO:0000256" key="3">
    <source>
        <dbReference type="ARBA" id="ARBA00023125"/>
    </source>
</evidence>
<dbReference type="SUPFAM" id="SSF53850">
    <property type="entry name" value="Periplasmic binding protein-like II"/>
    <property type="match status" value="1"/>
</dbReference>
<organism evidence="6 7">
    <name type="scientific">Candidimonas nitroreducens</name>
    <dbReference type="NCBI Taxonomy" id="683354"/>
    <lineage>
        <taxon>Bacteria</taxon>
        <taxon>Pseudomonadati</taxon>
        <taxon>Pseudomonadota</taxon>
        <taxon>Betaproteobacteria</taxon>
        <taxon>Burkholderiales</taxon>
        <taxon>Alcaligenaceae</taxon>
        <taxon>Candidimonas</taxon>
    </lineage>
</organism>
<dbReference type="AlphaFoldDB" id="A0A225MKM4"/>
<evidence type="ECO:0000256" key="4">
    <source>
        <dbReference type="ARBA" id="ARBA00023163"/>
    </source>
</evidence>
<sequence>MTLQQLRCLCAVADHDLGVSRAAAALHLTQSAVSKMIRALEKELDLEIFMRQGNRLVGVTEAGREAIALARRMMHDKASLAALAREMETDQSGTLRICTTPLHARYALLPAIERFVRTYPAVDLDIRHGRPADVLNAVATGDADFGVCTVPERIPPRVLTFDAYPMDYCLIVPAAHPLAMRKSVSIEEIAKYPLISYNESFNSGFVVKREFQRHGLAPRFVIKASDAGAVKAYVAAGLGIAVVLKMAFDPERDRGVKAIDTSGIFPVSVAKVSLRSGQPLRRFTREFISMFAAADLSEVL</sequence>
<dbReference type="GO" id="GO:0003700">
    <property type="term" value="F:DNA-binding transcription factor activity"/>
    <property type="evidence" value="ECO:0007669"/>
    <property type="project" value="InterPro"/>
</dbReference>
<dbReference type="Pfam" id="PF03466">
    <property type="entry name" value="LysR_substrate"/>
    <property type="match status" value="1"/>
</dbReference>
<evidence type="ECO:0000256" key="2">
    <source>
        <dbReference type="ARBA" id="ARBA00023015"/>
    </source>
</evidence>
<dbReference type="PANTHER" id="PTHR30419">
    <property type="entry name" value="HTH-TYPE TRANSCRIPTIONAL REGULATOR YBHD"/>
    <property type="match status" value="1"/>
</dbReference>